<comment type="caution">
    <text evidence="1">The sequence shown here is derived from an EMBL/GenBank/DDBJ whole genome shotgun (WGS) entry which is preliminary data.</text>
</comment>
<dbReference type="AlphaFoldDB" id="A0A553PG72"/>
<evidence type="ECO:0000313" key="2">
    <source>
        <dbReference type="Proteomes" id="UP000318571"/>
    </source>
</evidence>
<proteinExistence type="predicted"/>
<dbReference type="Gene3D" id="1.20.1740.10">
    <property type="entry name" value="Amino acid/polyamine transporter I"/>
    <property type="match status" value="1"/>
</dbReference>
<organism evidence="1 2">
    <name type="scientific">Tigriopus californicus</name>
    <name type="common">Marine copepod</name>
    <dbReference type="NCBI Taxonomy" id="6832"/>
    <lineage>
        <taxon>Eukaryota</taxon>
        <taxon>Metazoa</taxon>
        <taxon>Ecdysozoa</taxon>
        <taxon>Arthropoda</taxon>
        <taxon>Crustacea</taxon>
        <taxon>Multicrustacea</taxon>
        <taxon>Hexanauplia</taxon>
        <taxon>Copepoda</taxon>
        <taxon>Harpacticoida</taxon>
        <taxon>Harpacticidae</taxon>
        <taxon>Tigriopus</taxon>
    </lineage>
</organism>
<sequence>MWIKVISVACIGYHENFTERFWDRVPSTSETSFESISNAFFSALYALNGWQIAGDLAEEIRKPKSAFSSASSWSISVIRFLSSLPKSPGMEKVRQDD</sequence>
<dbReference type="Proteomes" id="UP000318571">
    <property type="component" value="Chromosome 5"/>
</dbReference>
<accession>A0A553PG72</accession>
<dbReference type="EMBL" id="VCGU01000004">
    <property type="protein sequence ID" value="TRY76678.1"/>
    <property type="molecule type" value="Genomic_DNA"/>
</dbReference>
<gene>
    <name evidence="1" type="ORF">TCAL_16975</name>
</gene>
<keyword evidence="2" id="KW-1185">Reference proteome</keyword>
<protein>
    <submittedName>
        <fullName evidence="1">Uncharacterized protein</fullName>
    </submittedName>
</protein>
<reference evidence="1 2" key="1">
    <citation type="journal article" date="2018" name="Nat. Ecol. Evol.">
        <title>Genomic signatures of mitonuclear coevolution across populations of Tigriopus californicus.</title>
        <authorList>
            <person name="Barreto F.S."/>
            <person name="Watson E.T."/>
            <person name="Lima T.G."/>
            <person name="Willett C.S."/>
            <person name="Edmands S."/>
            <person name="Li W."/>
            <person name="Burton R.S."/>
        </authorList>
    </citation>
    <scope>NUCLEOTIDE SEQUENCE [LARGE SCALE GENOMIC DNA]</scope>
    <source>
        <strain evidence="1 2">San Diego</strain>
    </source>
</reference>
<evidence type="ECO:0000313" key="1">
    <source>
        <dbReference type="EMBL" id="TRY76678.1"/>
    </source>
</evidence>
<name>A0A553PG72_TIGCA</name>